<dbReference type="EMBL" id="FN649743">
    <property type="protein sequence ID" value="CBJ26778.1"/>
    <property type="molecule type" value="Genomic_DNA"/>
</dbReference>
<sequence length="45" mass="5164">MVAVEDNNPTEIISVMRGYGVHAEVVLRRRAKNEALCVIKMRHQE</sequence>
<dbReference type="EMBL" id="FN648652">
    <property type="protein sequence ID" value="CBJ26778.1"/>
    <property type="molecule type" value="Genomic_DNA"/>
</dbReference>
<protein>
    <submittedName>
        <fullName evidence="1">Uncharacterized protein</fullName>
    </submittedName>
</protein>
<gene>
    <name evidence="1" type="ORF">Esi_0045_0044</name>
</gene>
<dbReference type="OrthoDB" id="406152at2759"/>
<evidence type="ECO:0000313" key="2">
    <source>
        <dbReference type="Proteomes" id="UP000002630"/>
    </source>
</evidence>
<name>D7G1H0_ECTSI</name>
<dbReference type="Proteomes" id="UP000002630">
    <property type="component" value="Linkage Group LG18"/>
</dbReference>
<evidence type="ECO:0000313" key="1">
    <source>
        <dbReference type="EMBL" id="CBJ26778.1"/>
    </source>
</evidence>
<reference evidence="1 2" key="1">
    <citation type="journal article" date="2010" name="Nature">
        <title>The Ectocarpus genome and the independent evolution of multicellularity in brown algae.</title>
        <authorList>
            <person name="Cock J.M."/>
            <person name="Sterck L."/>
            <person name="Rouze P."/>
            <person name="Scornet D."/>
            <person name="Allen A.E."/>
            <person name="Amoutzias G."/>
            <person name="Anthouard V."/>
            <person name="Artiguenave F."/>
            <person name="Aury J.M."/>
            <person name="Badger J.H."/>
            <person name="Beszteri B."/>
            <person name="Billiau K."/>
            <person name="Bonnet E."/>
            <person name="Bothwell J.H."/>
            <person name="Bowler C."/>
            <person name="Boyen C."/>
            <person name="Brownlee C."/>
            <person name="Carrano C.J."/>
            <person name="Charrier B."/>
            <person name="Cho G.Y."/>
            <person name="Coelho S.M."/>
            <person name="Collen J."/>
            <person name="Corre E."/>
            <person name="Da Silva C."/>
            <person name="Delage L."/>
            <person name="Delaroque N."/>
            <person name="Dittami S.M."/>
            <person name="Doulbeau S."/>
            <person name="Elias M."/>
            <person name="Farnham G."/>
            <person name="Gachon C.M."/>
            <person name="Gschloessl B."/>
            <person name="Heesch S."/>
            <person name="Jabbari K."/>
            <person name="Jubin C."/>
            <person name="Kawai H."/>
            <person name="Kimura K."/>
            <person name="Kloareg B."/>
            <person name="Kupper F.C."/>
            <person name="Lang D."/>
            <person name="Le Bail A."/>
            <person name="Leblanc C."/>
            <person name="Lerouge P."/>
            <person name="Lohr M."/>
            <person name="Lopez P.J."/>
            <person name="Martens C."/>
            <person name="Maumus F."/>
            <person name="Michel G."/>
            <person name="Miranda-Saavedra D."/>
            <person name="Morales J."/>
            <person name="Moreau H."/>
            <person name="Motomura T."/>
            <person name="Nagasato C."/>
            <person name="Napoli C.A."/>
            <person name="Nelson D.R."/>
            <person name="Nyvall-Collen P."/>
            <person name="Peters A.F."/>
            <person name="Pommier C."/>
            <person name="Potin P."/>
            <person name="Poulain J."/>
            <person name="Quesneville H."/>
            <person name="Read B."/>
            <person name="Rensing S.A."/>
            <person name="Ritter A."/>
            <person name="Rousvoal S."/>
            <person name="Samanta M."/>
            <person name="Samson G."/>
            <person name="Schroeder D.C."/>
            <person name="Segurens B."/>
            <person name="Strittmatter M."/>
            <person name="Tonon T."/>
            <person name="Tregear J.W."/>
            <person name="Valentin K."/>
            <person name="von Dassow P."/>
            <person name="Yamagishi T."/>
            <person name="Van de Peer Y."/>
            <person name="Wincker P."/>
        </authorList>
    </citation>
    <scope>NUCLEOTIDE SEQUENCE [LARGE SCALE GENOMIC DNA]</scope>
    <source>
        <strain evidence="2">Ec32 / CCAP1310/4</strain>
    </source>
</reference>
<keyword evidence="2" id="KW-1185">Reference proteome</keyword>
<accession>D7G1H0</accession>
<organism evidence="1 2">
    <name type="scientific">Ectocarpus siliculosus</name>
    <name type="common">Brown alga</name>
    <name type="synonym">Conferva siliculosa</name>
    <dbReference type="NCBI Taxonomy" id="2880"/>
    <lineage>
        <taxon>Eukaryota</taxon>
        <taxon>Sar</taxon>
        <taxon>Stramenopiles</taxon>
        <taxon>Ochrophyta</taxon>
        <taxon>PX clade</taxon>
        <taxon>Phaeophyceae</taxon>
        <taxon>Ectocarpales</taxon>
        <taxon>Ectocarpaceae</taxon>
        <taxon>Ectocarpus</taxon>
    </lineage>
</organism>
<proteinExistence type="predicted"/>
<dbReference type="InParanoid" id="D7G1H0"/>
<dbReference type="AlphaFoldDB" id="D7G1H0"/>